<accession>A0ABY1YKX1</accession>
<feature type="domain" description="Polysaccharide pyruvyl transferase" evidence="1">
    <location>
        <begin position="90"/>
        <end position="287"/>
    </location>
</feature>
<dbReference type="Proteomes" id="UP000292859">
    <property type="component" value="Unassembled WGS sequence"/>
</dbReference>
<dbReference type="InterPro" id="IPR007345">
    <property type="entry name" value="Polysacch_pyruvyl_Trfase"/>
</dbReference>
<proteinExistence type="predicted"/>
<dbReference type="GO" id="GO:0016740">
    <property type="term" value="F:transferase activity"/>
    <property type="evidence" value="ECO:0007669"/>
    <property type="project" value="UniProtKB-KW"/>
</dbReference>
<protein>
    <submittedName>
        <fullName evidence="2">Polysaccharide pyruvyl transferase family protein</fullName>
    </submittedName>
</protein>
<dbReference type="RefSeq" id="WP_089387488.1">
    <property type="nucleotide sequence ID" value="NZ_FZNM01000003.1"/>
</dbReference>
<reference evidence="2 3" key="1">
    <citation type="submission" date="2019-02" db="EMBL/GenBank/DDBJ databases">
        <authorList>
            <person name="Zhang G."/>
        </authorList>
    </citation>
    <scope>NUCLEOTIDE SEQUENCE [LARGE SCALE GENOMIC DNA]</scope>
    <source>
        <strain evidence="2 3">CMB17</strain>
    </source>
</reference>
<name>A0ABY1YKX1_9RHOB</name>
<comment type="caution">
    <text evidence="2">The sequence shown here is derived from an EMBL/GenBank/DDBJ whole genome shotgun (WGS) entry which is preliminary data.</text>
</comment>
<evidence type="ECO:0000259" key="1">
    <source>
        <dbReference type="Pfam" id="PF04230"/>
    </source>
</evidence>
<dbReference type="Pfam" id="PF04230">
    <property type="entry name" value="PS_pyruv_trans"/>
    <property type="match status" value="1"/>
</dbReference>
<keyword evidence="2" id="KW-0808">Transferase</keyword>
<sequence length="384" mass="42533">MMLITLVNDTARRSKNPGCQLTSRTFQDLLGGAGTALRPLEWGFGRRLQSRDRNLWQALGTGRWLEQPVLRALAETEYGPGAVQSCIRTDCVVFQPEGTVSDDADPLRILRFLSLPLWCALHGRVPLVVANGTFPLFDGARAELVRLLLDHADRAVMRDRISARHWGVACAPDSAVLWRGLPQTADASWLLITTAAESPPETDLAIGRAGLDSARRLGLRPLILGKGWERMAPLRPEIDAMGGRILESTLLDEVDRHVAACRLHLGGRYHMALLCATKGIPSALIRTNTHKNLWLAEECPGIRMAADPAALTATAQALLACPEDAILADIVRLSDETRSRLSDLPLLRRREPVPPPGLSRDLSRRLARPLRRDLWRHRLRTLRP</sequence>
<gene>
    <name evidence="2" type="ORF">EYF88_07220</name>
</gene>
<dbReference type="EMBL" id="SIRL01000003">
    <property type="protein sequence ID" value="TBN51571.1"/>
    <property type="molecule type" value="Genomic_DNA"/>
</dbReference>
<evidence type="ECO:0000313" key="3">
    <source>
        <dbReference type="Proteomes" id="UP000292859"/>
    </source>
</evidence>
<evidence type="ECO:0000313" key="2">
    <source>
        <dbReference type="EMBL" id="TBN51571.1"/>
    </source>
</evidence>
<organism evidence="2 3">
    <name type="scientific">Paracoccus sediminis</name>
    <dbReference type="NCBI Taxonomy" id="1214787"/>
    <lineage>
        <taxon>Bacteria</taxon>
        <taxon>Pseudomonadati</taxon>
        <taxon>Pseudomonadota</taxon>
        <taxon>Alphaproteobacteria</taxon>
        <taxon>Rhodobacterales</taxon>
        <taxon>Paracoccaceae</taxon>
        <taxon>Paracoccus</taxon>
    </lineage>
</organism>
<keyword evidence="3" id="KW-1185">Reference proteome</keyword>